<evidence type="ECO:0000313" key="1">
    <source>
        <dbReference type="EMBL" id="KGA20131.1"/>
    </source>
</evidence>
<reference evidence="1" key="1">
    <citation type="submission" date="2014-05" db="EMBL/GenBank/DDBJ databases">
        <title>Key roles for freshwater Actinobacteria revealed by deep metagenomic sequencing.</title>
        <authorList>
            <person name="Ghai R."/>
            <person name="Mizuno C.M."/>
            <person name="Picazo A."/>
            <person name="Camacho A."/>
            <person name="Rodriguez-Valera F."/>
        </authorList>
    </citation>
    <scope>NUCLEOTIDE SEQUENCE</scope>
</reference>
<organism evidence="1">
    <name type="scientific">freshwater metagenome</name>
    <dbReference type="NCBI Taxonomy" id="449393"/>
    <lineage>
        <taxon>unclassified sequences</taxon>
        <taxon>metagenomes</taxon>
        <taxon>ecological metagenomes</taxon>
    </lineage>
</organism>
<dbReference type="EMBL" id="JNSK01000005">
    <property type="protein sequence ID" value="KGA20131.1"/>
    <property type="molecule type" value="Genomic_DNA"/>
</dbReference>
<comment type="caution">
    <text evidence="1">The sequence shown here is derived from an EMBL/GenBank/DDBJ whole genome shotgun (WGS) entry which is preliminary data.</text>
</comment>
<proteinExistence type="predicted"/>
<accession>A0A094QZQ1</accession>
<evidence type="ECO:0008006" key="2">
    <source>
        <dbReference type="Google" id="ProtNLM"/>
    </source>
</evidence>
<gene>
    <name evidence="1" type="ORF">GM50_2640</name>
</gene>
<dbReference type="PROSITE" id="PS51257">
    <property type="entry name" value="PROKAR_LIPOPROTEIN"/>
    <property type="match status" value="1"/>
</dbReference>
<dbReference type="AlphaFoldDB" id="A0A094QZQ1"/>
<sequence length="173" mass="17985">MRRTSILIASTFVLAFALSGCAAGLNAETRNITRVTDGNEITIDENGSEIRVVNLKLVDTGDGAAVVVGTIINQGPNPDQLLGFSVNGIQATLTGETNLLTNKPVSFEGEQANAKAVFFGANPTAGTNVKISIGFAKAGFVSAEVIIRDKRDDFKNVVSGSDPVVADTATVTE</sequence>
<name>A0A094QZQ1_9ZZZZ</name>
<protein>
    <recommendedName>
        <fullName evidence="2">DUF4352 domain-containing protein</fullName>
    </recommendedName>
</protein>